<sequence length="182" mass="21330">MAIDSILSTLKSDAAAATTPRRKEKPPPPWVNMNWFERILFCIKVPVRAVWCTSNIAMFFLVYFGFMLPVVWFKTIWPRLYWAYEGKLYRWLQAFIGYWGYTAGYDVVEYGDDVKQYGEEERVLMMINHQSTADVPVLMTILQSKGVACRKTLWLMDIMFRWTPFGIIGHNHGDYFIMQGKA</sequence>
<name>A0A914UHY3_9BILA</name>
<evidence type="ECO:0000259" key="2">
    <source>
        <dbReference type="Pfam" id="PF01553"/>
    </source>
</evidence>
<keyword evidence="1" id="KW-0472">Membrane</keyword>
<keyword evidence="1" id="KW-0812">Transmembrane</keyword>
<dbReference type="GO" id="GO:0036149">
    <property type="term" value="P:phosphatidylinositol acyl-chain remodeling"/>
    <property type="evidence" value="ECO:0007669"/>
    <property type="project" value="TreeGrafter"/>
</dbReference>
<feature type="transmembrane region" description="Helical" evidence="1">
    <location>
        <begin position="56"/>
        <end position="77"/>
    </location>
</feature>
<dbReference type="GO" id="GO:0016746">
    <property type="term" value="F:acyltransferase activity"/>
    <property type="evidence" value="ECO:0007669"/>
    <property type="project" value="InterPro"/>
</dbReference>
<dbReference type="PANTHER" id="PTHR10983:SF2">
    <property type="entry name" value="ACYL-COA:LYSOPHOSPHATIDYLGLYCEROL ACYLTRANSFERASE 1"/>
    <property type="match status" value="1"/>
</dbReference>
<dbReference type="SUPFAM" id="SSF69593">
    <property type="entry name" value="Glycerol-3-phosphate (1)-acyltransferase"/>
    <property type="match status" value="1"/>
</dbReference>
<keyword evidence="1" id="KW-1133">Transmembrane helix</keyword>
<organism evidence="3 4">
    <name type="scientific">Plectus sambesii</name>
    <dbReference type="NCBI Taxonomy" id="2011161"/>
    <lineage>
        <taxon>Eukaryota</taxon>
        <taxon>Metazoa</taxon>
        <taxon>Ecdysozoa</taxon>
        <taxon>Nematoda</taxon>
        <taxon>Chromadorea</taxon>
        <taxon>Plectida</taxon>
        <taxon>Plectina</taxon>
        <taxon>Plectoidea</taxon>
        <taxon>Plectidae</taxon>
        <taxon>Plectus</taxon>
    </lineage>
</organism>
<dbReference type="AlphaFoldDB" id="A0A914UHY3"/>
<feature type="domain" description="Phospholipid/glycerol acyltransferase" evidence="2">
    <location>
        <begin position="119"/>
        <end position="176"/>
    </location>
</feature>
<accession>A0A914UHY3</accession>
<keyword evidence="3" id="KW-1185">Reference proteome</keyword>
<dbReference type="InterPro" id="IPR002123">
    <property type="entry name" value="Plipid/glycerol_acylTrfase"/>
</dbReference>
<proteinExistence type="predicted"/>
<dbReference type="Pfam" id="PF01553">
    <property type="entry name" value="Acyltransferase"/>
    <property type="match status" value="1"/>
</dbReference>
<dbReference type="WBParaSite" id="PSAMB.scaffold10316size4167.g33203.t1">
    <property type="protein sequence ID" value="PSAMB.scaffold10316size4167.g33203.t1"/>
    <property type="gene ID" value="PSAMB.scaffold10316size4167.g33203"/>
</dbReference>
<protein>
    <recommendedName>
        <fullName evidence="2">Phospholipid/glycerol acyltransferase domain-containing protein</fullName>
    </recommendedName>
</protein>
<dbReference type="Proteomes" id="UP000887566">
    <property type="component" value="Unplaced"/>
</dbReference>
<evidence type="ECO:0000313" key="3">
    <source>
        <dbReference type="Proteomes" id="UP000887566"/>
    </source>
</evidence>
<dbReference type="GO" id="GO:0005783">
    <property type="term" value="C:endoplasmic reticulum"/>
    <property type="evidence" value="ECO:0007669"/>
    <property type="project" value="TreeGrafter"/>
</dbReference>
<evidence type="ECO:0000256" key="1">
    <source>
        <dbReference type="SAM" id="Phobius"/>
    </source>
</evidence>
<dbReference type="PANTHER" id="PTHR10983">
    <property type="entry name" value="1-ACYLGLYCEROL-3-PHOSPHATE ACYLTRANSFERASE-RELATED"/>
    <property type="match status" value="1"/>
</dbReference>
<reference evidence="4" key="1">
    <citation type="submission" date="2022-11" db="UniProtKB">
        <authorList>
            <consortium name="WormBaseParasite"/>
        </authorList>
    </citation>
    <scope>IDENTIFICATION</scope>
</reference>
<evidence type="ECO:0000313" key="4">
    <source>
        <dbReference type="WBParaSite" id="PSAMB.scaffold10316size4167.g33203.t1"/>
    </source>
</evidence>